<protein>
    <submittedName>
        <fullName evidence="1">Uncharacterized protein</fullName>
    </submittedName>
</protein>
<keyword evidence="2" id="KW-1185">Reference proteome</keyword>
<gene>
    <name evidence="1" type="ORF">AWB77_00527</name>
</gene>
<dbReference type="AlphaFoldDB" id="A0A157ZDT8"/>
<organism evidence="1 2">
    <name type="scientific">Caballeronia fortuita</name>
    <dbReference type="NCBI Taxonomy" id="1777138"/>
    <lineage>
        <taxon>Bacteria</taxon>
        <taxon>Pseudomonadati</taxon>
        <taxon>Pseudomonadota</taxon>
        <taxon>Betaproteobacteria</taxon>
        <taxon>Burkholderiales</taxon>
        <taxon>Burkholderiaceae</taxon>
        <taxon>Caballeronia</taxon>
    </lineage>
</organism>
<evidence type="ECO:0000313" key="2">
    <source>
        <dbReference type="Proteomes" id="UP000054903"/>
    </source>
</evidence>
<comment type="caution">
    <text evidence="1">The sequence shown here is derived from an EMBL/GenBank/DDBJ whole genome shotgun (WGS) entry which is preliminary data.</text>
</comment>
<dbReference type="EMBL" id="FCNX02000001">
    <property type="protein sequence ID" value="SAK43047.1"/>
    <property type="molecule type" value="Genomic_DNA"/>
</dbReference>
<dbReference type="Proteomes" id="UP000054903">
    <property type="component" value="Unassembled WGS sequence"/>
</dbReference>
<dbReference type="RefSeq" id="WP_157694736.1">
    <property type="nucleotide sequence ID" value="NZ_FCNX02000001.1"/>
</dbReference>
<dbReference type="STRING" id="1777138.AWB77_00527"/>
<accession>A0A157ZDT8</accession>
<reference evidence="1" key="1">
    <citation type="submission" date="2016-01" db="EMBL/GenBank/DDBJ databases">
        <authorList>
            <person name="Peeters C."/>
        </authorList>
    </citation>
    <scope>NUCLEOTIDE SEQUENCE</scope>
    <source>
        <strain evidence="1">LMG 29320</strain>
    </source>
</reference>
<evidence type="ECO:0000313" key="1">
    <source>
        <dbReference type="EMBL" id="SAK43047.1"/>
    </source>
</evidence>
<name>A0A157ZDT8_9BURK</name>
<proteinExistence type="predicted"/>
<sequence>MDDLESLIPSIVAETTSTKRLLLLLQIAAQHPSLFATREALRKSVVSQGALARFGDESLNISPCSLNTLKAHARAELGGGWAALEHARHSAQFALTERLANEHGEVTPGRGTKAELENKLARLTHRCEQLKSDNWQLVKAVRRLLSNAESIIEQFPNDAVAKQVKTERAEILAMFSFLKQPLVVHDESKKE</sequence>